<dbReference type="AlphaFoldDB" id="A0A0F9QW37"/>
<name>A0A0F9QW37_9ZZZZ</name>
<protein>
    <recommendedName>
        <fullName evidence="2">Right handed beta helix domain-containing protein</fullName>
    </recommendedName>
</protein>
<evidence type="ECO:0000313" key="1">
    <source>
        <dbReference type="EMBL" id="KKN41202.1"/>
    </source>
</evidence>
<reference evidence="1" key="1">
    <citation type="journal article" date="2015" name="Nature">
        <title>Complex archaea that bridge the gap between prokaryotes and eukaryotes.</title>
        <authorList>
            <person name="Spang A."/>
            <person name="Saw J.H."/>
            <person name="Jorgensen S.L."/>
            <person name="Zaremba-Niedzwiedzka K."/>
            <person name="Martijn J."/>
            <person name="Lind A.E."/>
            <person name="van Eijk R."/>
            <person name="Schleper C."/>
            <person name="Guy L."/>
            <person name="Ettema T.J."/>
        </authorList>
    </citation>
    <scope>NUCLEOTIDE SEQUENCE</scope>
</reference>
<sequence length="431" mass="44712">MTLTNFPNGITSFGIPMVGSSDLTTTGNIFFVDSGNTARGDTPDKGSAPDTPFSTIDFAVGRCTANNGDVIFVMPGHAENISTATSLVMDVAGVRIIGMGWGRSRPVLTYTATGSTVEMDAANCTLENIVFVAGISAVVVGINVDAADCSLVNCEFDFSTTAFDFVTIMNIATVDRAAVLNCRFITENGVAGTATGINLNSADEVQIIGNRFIGDFTNGCIRMTGVASDSVEIRDNRMWNGSATARGISNLVGSNGIIRDNTFSYEDDQAHANQLFVAASGSTLNWQITVHRSSVFDGGTTNSHGDLAGTNDPYTIFTVTGDVIIEAIWGICNTDLTGASATISVGVVGRTAGLIALETATEIDDGNVYVSATQAVGVAAISNTGLFAINDSLDIIETPLTANVTGGQIDYYCIWAPAEDGASIIAAAAVT</sequence>
<dbReference type="SUPFAM" id="SSF51126">
    <property type="entry name" value="Pectin lyase-like"/>
    <property type="match status" value="1"/>
</dbReference>
<dbReference type="EMBL" id="LAZR01001662">
    <property type="protein sequence ID" value="KKN41202.1"/>
    <property type="molecule type" value="Genomic_DNA"/>
</dbReference>
<accession>A0A0F9QW37</accession>
<proteinExistence type="predicted"/>
<evidence type="ECO:0008006" key="2">
    <source>
        <dbReference type="Google" id="ProtNLM"/>
    </source>
</evidence>
<gene>
    <name evidence="1" type="ORF">LCGC14_0725530</name>
</gene>
<dbReference type="InterPro" id="IPR011050">
    <property type="entry name" value="Pectin_lyase_fold/virulence"/>
</dbReference>
<organism evidence="1">
    <name type="scientific">marine sediment metagenome</name>
    <dbReference type="NCBI Taxonomy" id="412755"/>
    <lineage>
        <taxon>unclassified sequences</taxon>
        <taxon>metagenomes</taxon>
        <taxon>ecological metagenomes</taxon>
    </lineage>
</organism>
<comment type="caution">
    <text evidence="1">The sequence shown here is derived from an EMBL/GenBank/DDBJ whole genome shotgun (WGS) entry which is preliminary data.</text>
</comment>